<name>A0A645BB67_9ZZZZ</name>
<organism evidence="1">
    <name type="scientific">bioreactor metagenome</name>
    <dbReference type="NCBI Taxonomy" id="1076179"/>
    <lineage>
        <taxon>unclassified sequences</taxon>
        <taxon>metagenomes</taxon>
        <taxon>ecological metagenomes</taxon>
    </lineage>
</organism>
<reference evidence="1" key="1">
    <citation type="submission" date="2019-08" db="EMBL/GenBank/DDBJ databases">
        <authorList>
            <person name="Kucharzyk K."/>
            <person name="Murdoch R.W."/>
            <person name="Higgins S."/>
            <person name="Loffler F."/>
        </authorList>
    </citation>
    <scope>NUCLEOTIDE SEQUENCE</scope>
</reference>
<gene>
    <name evidence="1" type="ORF">SDC9_109586</name>
</gene>
<dbReference type="EMBL" id="VSSQ01019008">
    <property type="protein sequence ID" value="MPM62709.1"/>
    <property type="molecule type" value="Genomic_DNA"/>
</dbReference>
<comment type="caution">
    <text evidence="1">The sequence shown here is derived from an EMBL/GenBank/DDBJ whole genome shotgun (WGS) entry which is preliminary data.</text>
</comment>
<accession>A0A645BB67</accession>
<protein>
    <submittedName>
        <fullName evidence="1">Uncharacterized protein</fullName>
    </submittedName>
</protein>
<evidence type="ECO:0000313" key="1">
    <source>
        <dbReference type="EMBL" id="MPM62709.1"/>
    </source>
</evidence>
<dbReference type="AlphaFoldDB" id="A0A645BB67"/>
<sequence>MMTDKTSAIEFIMKAIIIERDTSSLLFNDLPHDIMVGMTTD</sequence>
<proteinExistence type="predicted"/>